<dbReference type="AlphaFoldDB" id="A0AAV1UKZ4"/>
<accession>A0AAV1UKZ4</accession>
<gene>
    <name evidence="1" type="ORF">PM001_LOCUS19507</name>
    <name evidence="2" type="ORF">PM001_LOCUS29179</name>
</gene>
<evidence type="ECO:0000313" key="1">
    <source>
        <dbReference type="EMBL" id="CAK7934357.1"/>
    </source>
</evidence>
<dbReference type="EMBL" id="CAKLBY020000207">
    <property type="protein sequence ID" value="CAK7934357.1"/>
    <property type="molecule type" value="Genomic_DNA"/>
</dbReference>
<organism evidence="1 3">
    <name type="scientific">Peronospora matthiolae</name>
    <dbReference type="NCBI Taxonomy" id="2874970"/>
    <lineage>
        <taxon>Eukaryota</taxon>
        <taxon>Sar</taxon>
        <taxon>Stramenopiles</taxon>
        <taxon>Oomycota</taxon>
        <taxon>Peronosporomycetes</taxon>
        <taxon>Peronosporales</taxon>
        <taxon>Peronosporaceae</taxon>
        <taxon>Peronospora</taxon>
    </lineage>
</organism>
<evidence type="ECO:0000313" key="2">
    <source>
        <dbReference type="EMBL" id="CAK7944029.1"/>
    </source>
</evidence>
<protein>
    <submittedName>
        <fullName evidence="1">Uncharacterized protein</fullName>
    </submittedName>
</protein>
<name>A0AAV1UKZ4_9STRA</name>
<evidence type="ECO:0000313" key="3">
    <source>
        <dbReference type="Proteomes" id="UP001162060"/>
    </source>
</evidence>
<dbReference type="EMBL" id="CAKLBY020000306">
    <property type="protein sequence ID" value="CAK7944029.1"/>
    <property type="molecule type" value="Genomic_DNA"/>
</dbReference>
<proteinExistence type="predicted"/>
<comment type="caution">
    <text evidence="1">The sequence shown here is derived from an EMBL/GenBank/DDBJ whole genome shotgun (WGS) entry which is preliminary data.</text>
</comment>
<dbReference type="Proteomes" id="UP001162060">
    <property type="component" value="Unassembled WGS sequence"/>
</dbReference>
<reference evidence="1" key="1">
    <citation type="submission" date="2024-01" db="EMBL/GenBank/DDBJ databases">
        <authorList>
            <person name="Webb A."/>
        </authorList>
    </citation>
    <scope>NUCLEOTIDE SEQUENCE</scope>
    <source>
        <strain evidence="1">Pm1</strain>
    </source>
</reference>
<sequence length="61" mass="6966">MYGAQFELSEWQSFMNSTVVPLAVRLCETRDEKSSLSLEKIESKASTNVMLHQTRANSEKQ</sequence>